<dbReference type="GO" id="GO:0003729">
    <property type="term" value="F:mRNA binding"/>
    <property type="evidence" value="ECO:0007669"/>
    <property type="project" value="TreeGrafter"/>
</dbReference>
<protein>
    <recommendedName>
        <fullName evidence="5">PUM-HD domain-containing protein</fullName>
    </recommendedName>
</protein>
<dbReference type="InterPro" id="IPR001313">
    <property type="entry name" value="Pumilio_RNA-bd_rpt"/>
</dbReference>
<evidence type="ECO:0000256" key="3">
    <source>
        <dbReference type="PROSITE-ProRule" id="PRU00317"/>
    </source>
</evidence>
<evidence type="ECO:0000259" key="5">
    <source>
        <dbReference type="PROSITE" id="PS50303"/>
    </source>
</evidence>
<organism evidence="6">
    <name type="scientific">Auxenochlorella protothecoides</name>
    <name type="common">Green microalga</name>
    <name type="synonym">Chlorella protothecoides</name>
    <dbReference type="NCBI Taxonomy" id="3075"/>
    <lineage>
        <taxon>Eukaryota</taxon>
        <taxon>Viridiplantae</taxon>
        <taxon>Chlorophyta</taxon>
        <taxon>core chlorophytes</taxon>
        <taxon>Trebouxiophyceae</taxon>
        <taxon>Chlorellales</taxon>
        <taxon>Chlorellaceae</taxon>
        <taxon>Auxenochlorella</taxon>
    </lineage>
</organism>
<dbReference type="PANTHER" id="PTHR13389">
    <property type="entry name" value="PUMILIO HOMOLOG 3"/>
    <property type="match status" value="1"/>
</dbReference>
<feature type="compositionally biased region" description="Basic and acidic residues" evidence="4">
    <location>
        <begin position="52"/>
        <end position="62"/>
    </location>
</feature>
<reference evidence="6" key="1">
    <citation type="submission" date="2015-08" db="EMBL/GenBank/DDBJ databases">
        <authorList>
            <person name="Babu N.S."/>
            <person name="Beckwith C.J."/>
            <person name="Beseler K.G."/>
            <person name="Brison A."/>
            <person name="Carone J.V."/>
            <person name="Caskin T.P."/>
            <person name="Diamond M."/>
            <person name="Durham M.E."/>
            <person name="Foxe J.M."/>
            <person name="Go M."/>
            <person name="Henderson B.A."/>
            <person name="Jones I.B."/>
            <person name="McGettigan J.A."/>
            <person name="Micheletti S.J."/>
            <person name="Nasrallah M.E."/>
            <person name="Ortiz D."/>
            <person name="Piller C.R."/>
            <person name="Privatt S.R."/>
            <person name="Schneider S.L."/>
            <person name="Sharp S."/>
            <person name="Smith T.C."/>
            <person name="Stanton J.D."/>
            <person name="Ullery H.E."/>
            <person name="Wilson R.J."/>
            <person name="Serrano M.G."/>
            <person name="Buck G."/>
            <person name="Lee V."/>
            <person name="Wang Y."/>
            <person name="Carvalho R."/>
            <person name="Voegtly L."/>
            <person name="Shi R."/>
            <person name="Duckworth R."/>
            <person name="Johnson A."/>
            <person name="Loviza R."/>
            <person name="Walstead R."/>
            <person name="Shah Z."/>
            <person name="Kiflezghi M."/>
            <person name="Wade K."/>
            <person name="Ball S.L."/>
            <person name="Bradley K.W."/>
            <person name="Asai D.J."/>
            <person name="Bowman C.A."/>
            <person name="Russell D.A."/>
            <person name="Pope W.H."/>
            <person name="Jacobs-Sera D."/>
            <person name="Hendrix R.W."/>
            <person name="Hatfull G.F."/>
        </authorList>
    </citation>
    <scope>NUCLEOTIDE SEQUENCE</scope>
</reference>
<accession>A0A1D2A8G8</accession>
<dbReference type="GO" id="GO:0005730">
    <property type="term" value="C:nucleolus"/>
    <property type="evidence" value="ECO:0007669"/>
    <property type="project" value="TreeGrafter"/>
</dbReference>
<feature type="compositionally biased region" description="Basic and acidic residues" evidence="4">
    <location>
        <begin position="442"/>
        <end position="452"/>
    </location>
</feature>
<feature type="repeat" description="Pumilio" evidence="3">
    <location>
        <begin position="140"/>
        <end position="175"/>
    </location>
</feature>
<evidence type="ECO:0000313" key="6">
    <source>
        <dbReference type="EMBL" id="JAT75361.1"/>
    </source>
</evidence>
<dbReference type="PANTHER" id="PTHR13389:SF0">
    <property type="entry name" value="PUMILIO HOMOLOG 3"/>
    <property type="match status" value="1"/>
</dbReference>
<dbReference type="Gene3D" id="1.25.10.10">
    <property type="entry name" value="Leucine-rich Repeat Variant"/>
    <property type="match status" value="1"/>
</dbReference>
<feature type="region of interest" description="Disordered" evidence="4">
    <location>
        <begin position="419"/>
        <end position="488"/>
    </location>
</feature>
<proteinExistence type="predicted"/>
<feature type="domain" description="PUM-HD" evidence="5">
    <location>
        <begin position="76"/>
        <end position="435"/>
    </location>
</feature>
<dbReference type="PROSITE" id="PS50302">
    <property type="entry name" value="PUM"/>
    <property type="match status" value="2"/>
</dbReference>
<feature type="repeat" description="Pumilio" evidence="3">
    <location>
        <begin position="104"/>
        <end position="139"/>
    </location>
</feature>
<feature type="region of interest" description="Disordered" evidence="4">
    <location>
        <begin position="1"/>
        <end position="64"/>
    </location>
</feature>
<feature type="compositionally biased region" description="Low complexity" evidence="4">
    <location>
        <begin position="41"/>
        <end position="51"/>
    </location>
</feature>
<evidence type="ECO:0000256" key="4">
    <source>
        <dbReference type="SAM" id="MobiDB-lite"/>
    </source>
</evidence>
<dbReference type="InterPro" id="IPR040059">
    <property type="entry name" value="PUM3"/>
</dbReference>
<keyword evidence="1" id="KW-0677">Repeat</keyword>
<sequence>MAREASKPVKSSKRPASGPGKDAKRPKSSHAGGHSDRKSAPAKPSLPSKPQSSKERKEALRERKSKVKRNFDLIQDATSLWEELRRHDVTPERRSQLTTQVLSKIKGRLVELASSHTASRIVQACVKHGSDAERAEILAELKPKLQELSKSPYGKFVVSKLIDTAPKAQLKEYHKAMKGRIPELVRHPSAAHVIDELYSASGPPARNAMAAEFYGREYRLFEGGTLNGVAGAPASLARLLAGVDAGKAGAILQHMAAAVLPIVEKKLVDCALVHRVLAEFMALAPASLVADAVGPLSGEALLHMVHTREGAAAACAVLAHGSPKDRKAAVRALKGHVARMALDDWGHLPLITALSVVDDTALLRKFIVTELQKDLLEVVQHPTGRRVVLQLLQPNCNRYLPPAMQAIVHPPEKIYTPPAAGAAGAECGAEEPHVHSPGCGHAHGDGAEPEAKRARRAKGRAPDGGGSEDEDAVRPLPPAGPLGLSKKDPTVRRTEVLGGGLGAALAALCAAEAGVLLRSAHGADVVAEVAAGGVLEAAASPAAVDAVHAAVAALAAEPRGGGAGAAAPAQEHVLESWHGSRALRRLALQGSEARGGEESAPRRFVAALWRGALRGRCAEWASTHAAKVLAAVYAGAGPEDRAEIEAELGGVVEKGDVGAWAARFLAHSKA</sequence>
<keyword evidence="2" id="KW-0694">RNA-binding</keyword>
<dbReference type="AlphaFoldDB" id="A0A1D2A8G8"/>
<name>A0A1D2A8G8_AUXPR</name>
<dbReference type="InterPro" id="IPR016024">
    <property type="entry name" value="ARM-type_fold"/>
</dbReference>
<dbReference type="PROSITE" id="PS50303">
    <property type="entry name" value="PUM_HD"/>
    <property type="match status" value="1"/>
</dbReference>
<dbReference type="SMART" id="SM00025">
    <property type="entry name" value="Pumilio"/>
    <property type="match status" value="6"/>
</dbReference>
<dbReference type="Pfam" id="PF08144">
    <property type="entry name" value="CPL"/>
    <property type="match status" value="1"/>
</dbReference>
<dbReference type="InterPro" id="IPR012959">
    <property type="entry name" value="CPL_dom"/>
</dbReference>
<dbReference type="GO" id="GO:0006417">
    <property type="term" value="P:regulation of translation"/>
    <property type="evidence" value="ECO:0007669"/>
    <property type="project" value="TreeGrafter"/>
</dbReference>
<evidence type="ECO:0000256" key="1">
    <source>
        <dbReference type="ARBA" id="ARBA00022737"/>
    </source>
</evidence>
<dbReference type="InterPro" id="IPR011989">
    <property type="entry name" value="ARM-like"/>
</dbReference>
<dbReference type="InterPro" id="IPR033133">
    <property type="entry name" value="PUM-HD"/>
</dbReference>
<evidence type="ECO:0000256" key="2">
    <source>
        <dbReference type="ARBA" id="ARBA00022884"/>
    </source>
</evidence>
<gene>
    <name evidence="6" type="ORF">g.58357</name>
</gene>
<dbReference type="EMBL" id="GDKF01003261">
    <property type="protein sequence ID" value="JAT75361.1"/>
    <property type="molecule type" value="Transcribed_RNA"/>
</dbReference>
<dbReference type="SUPFAM" id="SSF48371">
    <property type="entry name" value="ARM repeat"/>
    <property type="match status" value="1"/>
</dbReference>